<sequence length="414" mass="47626">MTYMLIQTEWMKVCCDLLGFSTQCENKRADTATITSSKTPLDGFKEVGVDIQVPSSRKNAPPGTFTVPGLLHCDLLSIIIEAFAHPLASKYHLSPFRLFHQLPGADKEHRVYGEVYTSEAFIQEHDKVQRTALSSEDKECKLECVVAALMFWSDSTHLAQFGNAKLWPIYMMMGNLSKYIWSQPNSQACHHIAYIPSLPNNFQDWAKTFCEKWSTKSQKTDIITHCRRELMHAVWKLLLTDKFIHAYKYGIVIMCADGIERRVFPRFFTYSADYPEKLCPCPCCFIPKSFLDRVGADLRYRVSKTRYYLINTFPDEHIYTLGRPIGGKHVQDLLKETSSVPTLNAFVDRLGLDFNPSKMLVVDLLHEFELGVWKMLFTHAIRLLYASNGSEKVELLNERYRQLIKFSNLLSTTL</sequence>
<dbReference type="AlphaFoldDB" id="A0A6A4GIF4"/>
<protein>
    <submittedName>
        <fullName evidence="1">Uncharacterized protein</fullName>
    </submittedName>
</protein>
<organism evidence="1 2">
    <name type="scientific">Gymnopus androsaceus JB14</name>
    <dbReference type="NCBI Taxonomy" id="1447944"/>
    <lineage>
        <taxon>Eukaryota</taxon>
        <taxon>Fungi</taxon>
        <taxon>Dikarya</taxon>
        <taxon>Basidiomycota</taxon>
        <taxon>Agaricomycotina</taxon>
        <taxon>Agaricomycetes</taxon>
        <taxon>Agaricomycetidae</taxon>
        <taxon>Agaricales</taxon>
        <taxon>Marasmiineae</taxon>
        <taxon>Omphalotaceae</taxon>
        <taxon>Gymnopus</taxon>
    </lineage>
</organism>
<dbReference type="OrthoDB" id="3208495at2759"/>
<dbReference type="InterPro" id="IPR041078">
    <property type="entry name" value="Plavaka"/>
</dbReference>
<accession>A0A6A4GIF4</accession>
<name>A0A6A4GIF4_9AGAR</name>
<gene>
    <name evidence="1" type="ORF">BT96DRAFT_960747</name>
</gene>
<proteinExistence type="predicted"/>
<dbReference type="Pfam" id="PF18759">
    <property type="entry name" value="Plavaka"/>
    <property type="match status" value="1"/>
</dbReference>
<evidence type="ECO:0000313" key="2">
    <source>
        <dbReference type="Proteomes" id="UP000799118"/>
    </source>
</evidence>
<dbReference type="EMBL" id="ML769985">
    <property type="protein sequence ID" value="KAE9385442.1"/>
    <property type="molecule type" value="Genomic_DNA"/>
</dbReference>
<dbReference type="Proteomes" id="UP000799118">
    <property type="component" value="Unassembled WGS sequence"/>
</dbReference>
<keyword evidence="2" id="KW-1185">Reference proteome</keyword>
<evidence type="ECO:0000313" key="1">
    <source>
        <dbReference type="EMBL" id="KAE9385442.1"/>
    </source>
</evidence>
<reference evidence="1" key="1">
    <citation type="journal article" date="2019" name="Environ. Microbiol.">
        <title>Fungal ecological strategies reflected in gene transcription - a case study of two litter decomposers.</title>
        <authorList>
            <person name="Barbi F."/>
            <person name="Kohler A."/>
            <person name="Barry K."/>
            <person name="Baskaran P."/>
            <person name="Daum C."/>
            <person name="Fauchery L."/>
            <person name="Ihrmark K."/>
            <person name="Kuo A."/>
            <person name="LaButti K."/>
            <person name="Lipzen A."/>
            <person name="Morin E."/>
            <person name="Grigoriev I.V."/>
            <person name="Henrissat B."/>
            <person name="Lindahl B."/>
            <person name="Martin F."/>
        </authorList>
    </citation>
    <scope>NUCLEOTIDE SEQUENCE</scope>
    <source>
        <strain evidence="1">JB14</strain>
    </source>
</reference>